<evidence type="ECO:0000256" key="4">
    <source>
        <dbReference type="SAM" id="MobiDB-lite"/>
    </source>
</evidence>
<evidence type="ECO:0000313" key="5">
    <source>
        <dbReference type="EMBL" id="KAF5395139.1"/>
    </source>
</evidence>
<evidence type="ECO:0000256" key="1">
    <source>
        <dbReference type="ARBA" id="ARBA00004123"/>
    </source>
</evidence>
<evidence type="ECO:0000313" key="6">
    <source>
        <dbReference type="Proteomes" id="UP000748531"/>
    </source>
</evidence>
<dbReference type="Proteomes" id="UP000748531">
    <property type="component" value="Unassembled WGS sequence"/>
</dbReference>
<dbReference type="Pfam" id="PF05997">
    <property type="entry name" value="Nop52"/>
    <property type="match status" value="1"/>
</dbReference>
<feature type="region of interest" description="Disordered" evidence="4">
    <location>
        <begin position="232"/>
        <end position="324"/>
    </location>
</feature>
<accession>A0A8J4WD36</accession>
<dbReference type="GO" id="GO:0030688">
    <property type="term" value="C:preribosome, small subunit precursor"/>
    <property type="evidence" value="ECO:0007669"/>
    <property type="project" value="InterPro"/>
</dbReference>
<proteinExistence type="inferred from homology"/>
<name>A0A8J4WD36_9TREM</name>
<reference evidence="5" key="1">
    <citation type="submission" date="2019-05" db="EMBL/GenBank/DDBJ databases">
        <title>Annotation for the trematode Paragonimus heterotremus.</title>
        <authorList>
            <person name="Choi Y.-J."/>
        </authorList>
    </citation>
    <scope>NUCLEOTIDE SEQUENCE</scope>
    <source>
        <strain evidence="5">LC</strain>
    </source>
</reference>
<comment type="subcellular location">
    <subcellularLocation>
        <location evidence="1">Nucleus</location>
    </subcellularLocation>
</comment>
<dbReference type="GO" id="GO:0006364">
    <property type="term" value="P:rRNA processing"/>
    <property type="evidence" value="ECO:0007669"/>
    <property type="project" value="InterPro"/>
</dbReference>
<dbReference type="OrthoDB" id="2019504at2759"/>
<organism evidence="5 6">
    <name type="scientific">Paragonimus heterotremus</name>
    <dbReference type="NCBI Taxonomy" id="100268"/>
    <lineage>
        <taxon>Eukaryota</taxon>
        <taxon>Metazoa</taxon>
        <taxon>Spiralia</taxon>
        <taxon>Lophotrochozoa</taxon>
        <taxon>Platyhelminthes</taxon>
        <taxon>Trematoda</taxon>
        <taxon>Digenea</taxon>
        <taxon>Plagiorchiida</taxon>
        <taxon>Troglotremata</taxon>
        <taxon>Troglotrematidae</taxon>
        <taxon>Paragonimus</taxon>
    </lineage>
</organism>
<gene>
    <name evidence="5" type="ORF">PHET_07221</name>
</gene>
<comment type="similarity">
    <text evidence="2">Belongs to the RRP1 family.</text>
</comment>
<dbReference type="InterPro" id="IPR010301">
    <property type="entry name" value="RRP1"/>
</dbReference>
<evidence type="ECO:0000256" key="3">
    <source>
        <dbReference type="ARBA" id="ARBA00023242"/>
    </source>
</evidence>
<sequence>MQGPALQLVDARQAVAQEVVRRTCEILPLIPNSTVRFYYVNGIFETLAREWDRLDNWRVDKFMLLTRDFFTQGLHSFAPVNPQLWGSFLEAVFEKVLNEDVQHAVGLKLHMCNIIGEELSKKKVKTFCIVSTLKCLVSRLVGLPRHHSYAHALLRLIHVLLSTLRRRSKPSIDDLINTVANLEKSGTAHKKSLRKIETLLVSIRTKKAKTIPSVQQQHPIAEDKHSIENVVNTNQPAVTKTNSSAKRPRLTDTVPPGHCANSGLPEISNVPPVVETMITSPVHSDAPPSSSPPVSSPSPSSGEGNDHGSVELHSSSLSSSMQTETTNLLVASPNEKLETPLSRRVSFGKVFRKTSLNDTHGENNSEKRNTARHKIFHFMQKQIILVH</sequence>
<protein>
    <submittedName>
        <fullName evidence="5">Uncharacterized protein</fullName>
    </submittedName>
</protein>
<dbReference type="AlphaFoldDB" id="A0A8J4WD36"/>
<evidence type="ECO:0000256" key="2">
    <source>
        <dbReference type="ARBA" id="ARBA00006374"/>
    </source>
</evidence>
<dbReference type="GO" id="GO:0005634">
    <property type="term" value="C:nucleus"/>
    <property type="evidence" value="ECO:0007669"/>
    <property type="project" value="UniProtKB-SubCell"/>
</dbReference>
<comment type="caution">
    <text evidence="5">The sequence shown here is derived from an EMBL/GenBank/DDBJ whole genome shotgun (WGS) entry which is preliminary data.</text>
</comment>
<dbReference type="EMBL" id="LUCH01017278">
    <property type="protein sequence ID" value="KAF5395139.1"/>
    <property type="molecule type" value="Genomic_DNA"/>
</dbReference>
<feature type="compositionally biased region" description="Polar residues" evidence="4">
    <location>
        <begin position="232"/>
        <end position="245"/>
    </location>
</feature>
<keyword evidence="6" id="KW-1185">Reference proteome</keyword>
<keyword evidence="3" id="KW-0539">Nucleus</keyword>